<evidence type="ECO:0000256" key="1">
    <source>
        <dbReference type="ARBA" id="ARBA00022737"/>
    </source>
</evidence>
<feature type="domain" description="Disease resistance R13L4/SHOC-2-like LRR" evidence="8">
    <location>
        <begin position="588"/>
        <end position="791"/>
    </location>
</feature>
<dbReference type="Gene3D" id="3.80.10.10">
    <property type="entry name" value="Ribonuclease Inhibitor"/>
    <property type="match status" value="1"/>
</dbReference>
<dbReference type="Pfam" id="PF23598">
    <property type="entry name" value="LRR_14"/>
    <property type="match status" value="1"/>
</dbReference>
<keyword evidence="3" id="KW-0611">Plant defense</keyword>
<feature type="domain" description="NB-ARC" evidence="5">
    <location>
        <begin position="198"/>
        <end position="373"/>
    </location>
</feature>
<keyword evidence="4" id="KW-0067">ATP-binding</keyword>
<sequence>MHCIDQTVYAISLLILSSPDLISEIRQNMAESLLFGLAESFIVKLASSAVKQASLALGVYQDLQEIRDTISFIKAVLLDAEKKQHQNQELREWMRQIKRIFSKAEDIIDDFECEALQKQVVNTSGSRRKKVRRFLSSSNPIVYRLKIAHRIQHIKESLNKVAEIRDKFGLHIKESDDRVVQRRETHSHVNDSDVIGREQDKQKIVELLFDDSDDKNLSVVAIVGLGGMGKTTLAKVVFNDKSVVDSFPLKMWICVSDDFDVKNLLVKIIGSAPDQNHQENIKNFSLEQLKNRLRDILAGQKFLLVLDDVWNEDRVKWEEFRGLIPAGAQGSKVLVTSRSDTVANMMGTYTSYNLQGLSKEDSLSVFVKWAFKEGEESKHPELMEIGKDIVLKCGGLPLALRTLGSSLFLKVDIQEWKFVRDNEIWNLPQKDEDILPAIKLSYDQLPSYLKQCFACFSLFEKDFHFNSFHTIVLWEALGFLQSPNKGDTLKDIGNKFLKELRSRSFLQDFIDYGYACKFKLHDLVHDLALYVSRDEFQLLNSHSDNISENALHLSFTKNYLFGKTPLPRGLRTILFPVGVNNEAFLNTLVSRCTCLRVLQINNSGYESLPSSIGKLKHLRYLNLEDNEKLKSVPDSVCKLQNLINLDLSGCIKLQELPNGIGNLISLQQLHITTLQSKFPDNEIAKLTFLEILTLVDCDNLESLFEGIEELPSLKFLDIYSCKSLRSVPLHVIPNLESLSIGNCYRLNLSMGHDNQIAKLRLKLLALESLPQLLAFPEWLQGSVNTLQSLVIVDCDHLKDLPEWLSTMIYLKTLSIQDCPTLLSLPDGVHHLRNLEYLKIKGCPELCRRYETKVGQDWPKISHIKQVIIESPELED</sequence>
<dbReference type="InterPro" id="IPR038005">
    <property type="entry name" value="RX-like_CC"/>
</dbReference>
<dbReference type="PANTHER" id="PTHR36766">
    <property type="entry name" value="PLANT BROAD-SPECTRUM MILDEW RESISTANCE PROTEIN RPW8"/>
    <property type="match status" value="1"/>
</dbReference>
<dbReference type="GO" id="GO:0006952">
    <property type="term" value="P:defense response"/>
    <property type="evidence" value="ECO:0007669"/>
    <property type="project" value="UniProtKB-KW"/>
</dbReference>
<dbReference type="AlphaFoldDB" id="A0A396JWJ2"/>
<dbReference type="Gramene" id="rna4494">
    <property type="protein sequence ID" value="RHN80555.1"/>
    <property type="gene ID" value="gene4494"/>
</dbReference>
<dbReference type="SUPFAM" id="SSF52058">
    <property type="entry name" value="L domain-like"/>
    <property type="match status" value="1"/>
</dbReference>
<dbReference type="Proteomes" id="UP000265566">
    <property type="component" value="Chromosome 1"/>
</dbReference>
<gene>
    <name evidence="9" type="ORF">MtrunA17_Chr1g0189551</name>
</gene>
<dbReference type="InterPro" id="IPR055414">
    <property type="entry name" value="LRR_R13L4/SHOC2-like"/>
</dbReference>
<name>A0A396JWJ2_MEDTR</name>
<evidence type="ECO:0000313" key="9">
    <source>
        <dbReference type="EMBL" id="RHN80555.1"/>
    </source>
</evidence>
<dbReference type="GO" id="GO:0043531">
    <property type="term" value="F:ADP binding"/>
    <property type="evidence" value="ECO:0007669"/>
    <property type="project" value="InterPro"/>
</dbReference>
<evidence type="ECO:0000256" key="4">
    <source>
        <dbReference type="ARBA" id="ARBA00022840"/>
    </source>
</evidence>
<dbReference type="PRINTS" id="PR00364">
    <property type="entry name" value="DISEASERSIST"/>
</dbReference>
<dbReference type="GO" id="GO:0016787">
    <property type="term" value="F:hydrolase activity"/>
    <property type="evidence" value="ECO:0007669"/>
    <property type="project" value="UniProtKB-KW"/>
</dbReference>
<dbReference type="Gene3D" id="1.20.5.4130">
    <property type="match status" value="1"/>
</dbReference>
<feature type="domain" description="Disease resistance protein winged helix" evidence="7">
    <location>
        <begin position="458"/>
        <end position="528"/>
    </location>
</feature>
<keyword evidence="2" id="KW-0547">Nucleotide-binding</keyword>
<dbReference type="Pfam" id="PF18052">
    <property type="entry name" value="Rx_N"/>
    <property type="match status" value="1"/>
</dbReference>
<evidence type="ECO:0000259" key="7">
    <source>
        <dbReference type="Pfam" id="PF23559"/>
    </source>
</evidence>
<dbReference type="InterPro" id="IPR058922">
    <property type="entry name" value="WHD_DRP"/>
</dbReference>
<dbReference type="Gene3D" id="3.40.50.300">
    <property type="entry name" value="P-loop containing nucleotide triphosphate hydrolases"/>
    <property type="match status" value="1"/>
</dbReference>
<dbReference type="Pfam" id="PF00931">
    <property type="entry name" value="NB-ARC"/>
    <property type="match status" value="1"/>
</dbReference>
<dbReference type="InterPro" id="IPR032675">
    <property type="entry name" value="LRR_dom_sf"/>
</dbReference>
<dbReference type="Gene3D" id="1.10.8.430">
    <property type="entry name" value="Helical domain of apoptotic protease-activating factors"/>
    <property type="match status" value="1"/>
</dbReference>
<dbReference type="CDD" id="cd14798">
    <property type="entry name" value="RX-CC_like"/>
    <property type="match status" value="1"/>
</dbReference>
<protein>
    <submittedName>
        <fullName evidence="9">Putative P-loop containing nucleoside triphosphate hydrolase, leucine-rich repeat domain, L</fullName>
    </submittedName>
</protein>
<dbReference type="EMBL" id="PSQE01000001">
    <property type="protein sequence ID" value="RHN80555.1"/>
    <property type="molecule type" value="Genomic_DNA"/>
</dbReference>
<feature type="domain" description="Disease resistance N-terminal" evidence="6">
    <location>
        <begin position="39"/>
        <end position="127"/>
    </location>
</feature>
<keyword evidence="9" id="KW-0378">Hydrolase</keyword>
<dbReference type="PANTHER" id="PTHR36766:SF61">
    <property type="entry name" value="NB-ARC DOMAIN DISEASE RESISTANCE PROTEIN"/>
    <property type="match status" value="1"/>
</dbReference>
<evidence type="ECO:0000256" key="3">
    <source>
        <dbReference type="ARBA" id="ARBA00022821"/>
    </source>
</evidence>
<evidence type="ECO:0000256" key="2">
    <source>
        <dbReference type="ARBA" id="ARBA00022741"/>
    </source>
</evidence>
<reference evidence="10" key="1">
    <citation type="journal article" date="2018" name="Nat. Plants">
        <title>Whole-genome landscape of Medicago truncatula symbiotic genes.</title>
        <authorList>
            <person name="Pecrix Y."/>
            <person name="Staton S.E."/>
            <person name="Sallet E."/>
            <person name="Lelandais-Briere C."/>
            <person name="Moreau S."/>
            <person name="Carrere S."/>
            <person name="Blein T."/>
            <person name="Jardinaud M.F."/>
            <person name="Latrasse D."/>
            <person name="Zouine M."/>
            <person name="Zahm M."/>
            <person name="Kreplak J."/>
            <person name="Mayjonade B."/>
            <person name="Satge C."/>
            <person name="Perez M."/>
            <person name="Cauet S."/>
            <person name="Marande W."/>
            <person name="Chantry-Darmon C."/>
            <person name="Lopez-Roques C."/>
            <person name="Bouchez O."/>
            <person name="Berard A."/>
            <person name="Debelle F."/>
            <person name="Munos S."/>
            <person name="Bendahmane A."/>
            <person name="Berges H."/>
            <person name="Niebel A."/>
            <person name="Buitink J."/>
            <person name="Frugier F."/>
            <person name="Benhamed M."/>
            <person name="Crespi M."/>
            <person name="Gouzy J."/>
            <person name="Gamas P."/>
        </authorList>
    </citation>
    <scope>NUCLEOTIDE SEQUENCE [LARGE SCALE GENOMIC DNA]</scope>
    <source>
        <strain evidence="10">cv. Jemalong A17</strain>
    </source>
</reference>
<dbReference type="InterPro" id="IPR042197">
    <property type="entry name" value="Apaf_helical"/>
</dbReference>
<dbReference type="GO" id="GO:0005524">
    <property type="term" value="F:ATP binding"/>
    <property type="evidence" value="ECO:0007669"/>
    <property type="project" value="UniProtKB-KW"/>
</dbReference>
<proteinExistence type="predicted"/>
<evidence type="ECO:0000259" key="5">
    <source>
        <dbReference type="Pfam" id="PF00931"/>
    </source>
</evidence>
<comment type="caution">
    <text evidence="9">The sequence shown here is derived from an EMBL/GenBank/DDBJ whole genome shotgun (WGS) entry which is preliminary data.</text>
</comment>
<dbReference type="InterPro" id="IPR041118">
    <property type="entry name" value="Rx_N"/>
</dbReference>
<keyword evidence="1" id="KW-0677">Repeat</keyword>
<evidence type="ECO:0000259" key="8">
    <source>
        <dbReference type="Pfam" id="PF23598"/>
    </source>
</evidence>
<organism evidence="9 10">
    <name type="scientific">Medicago truncatula</name>
    <name type="common">Barrel medic</name>
    <name type="synonym">Medicago tribuloides</name>
    <dbReference type="NCBI Taxonomy" id="3880"/>
    <lineage>
        <taxon>Eukaryota</taxon>
        <taxon>Viridiplantae</taxon>
        <taxon>Streptophyta</taxon>
        <taxon>Embryophyta</taxon>
        <taxon>Tracheophyta</taxon>
        <taxon>Spermatophyta</taxon>
        <taxon>Magnoliopsida</taxon>
        <taxon>eudicotyledons</taxon>
        <taxon>Gunneridae</taxon>
        <taxon>Pentapetalae</taxon>
        <taxon>rosids</taxon>
        <taxon>fabids</taxon>
        <taxon>Fabales</taxon>
        <taxon>Fabaceae</taxon>
        <taxon>Papilionoideae</taxon>
        <taxon>50 kb inversion clade</taxon>
        <taxon>NPAAA clade</taxon>
        <taxon>Hologalegina</taxon>
        <taxon>IRL clade</taxon>
        <taxon>Trifolieae</taxon>
        <taxon>Medicago</taxon>
    </lineage>
</organism>
<dbReference type="InterPro" id="IPR027417">
    <property type="entry name" value="P-loop_NTPase"/>
</dbReference>
<dbReference type="Pfam" id="PF23559">
    <property type="entry name" value="WHD_DRP"/>
    <property type="match status" value="1"/>
</dbReference>
<evidence type="ECO:0000313" key="10">
    <source>
        <dbReference type="Proteomes" id="UP000265566"/>
    </source>
</evidence>
<dbReference type="FunFam" id="3.40.50.300:FF:001091">
    <property type="entry name" value="Probable disease resistance protein At1g61300"/>
    <property type="match status" value="1"/>
</dbReference>
<accession>A0A396JWJ2</accession>
<evidence type="ECO:0000259" key="6">
    <source>
        <dbReference type="Pfam" id="PF18052"/>
    </source>
</evidence>
<dbReference type="InterPro" id="IPR002182">
    <property type="entry name" value="NB-ARC"/>
</dbReference>
<dbReference type="SUPFAM" id="SSF52540">
    <property type="entry name" value="P-loop containing nucleoside triphosphate hydrolases"/>
    <property type="match status" value="1"/>
</dbReference>
<dbReference type="GO" id="GO:0051707">
    <property type="term" value="P:response to other organism"/>
    <property type="evidence" value="ECO:0007669"/>
    <property type="project" value="UniProtKB-ARBA"/>
</dbReference>